<keyword evidence="3" id="KW-1185">Reference proteome</keyword>
<evidence type="ECO:0000313" key="2">
    <source>
        <dbReference type="EMBL" id="AMK76337.1"/>
    </source>
</evidence>
<keyword evidence="1" id="KW-0732">Signal</keyword>
<dbReference type="RefSeq" id="WP_036272811.1">
    <property type="nucleotide sequence ID" value="NZ_CP014476.1"/>
</dbReference>
<accession>A0A126T2P6</accession>
<protein>
    <submittedName>
        <fullName evidence="2">Uncharacterized protein</fullName>
    </submittedName>
</protein>
<feature type="signal peptide" evidence="1">
    <location>
        <begin position="1"/>
        <end position="19"/>
    </location>
</feature>
<dbReference type="EMBL" id="CP014476">
    <property type="protein sequence ID" value="AMK76337.1"/>
    <property type="molecule type" value="Genomic_DNA"/>
</dbReference>
<dbReference type="AlphaFoldDB" id="A0A126T2P6"/>
<feature type="chain" id="PRO_5007797701" evidence="1">
    <location>
        <begin position="20"/>
        <end position="133"/>
    </location>
</feature>
<proteinExistence type="predicted"/>
<organism evidence="2 3">
    <name type="scientific">Methylomonas denitrificans</name>
    <dbReference type="NCBI Taxonomy" id="1538553"/>
    <lineage>
        <taxon>Bacteria</taxon>
        <taxon>Pseudomonadati</taxon>
        <taxon>Pseudomonadota</taxon>
        <taxon>Gammaproteobacteria</taxon>
        <taxon>Methylococcales</taxon>
        <taxon>Methylococcaceae</taxon>
        <taxon>Methylomonas</taxon>
    </lineage>
</organism>
<gene>
    <name evidence="2" type="ORF">JT25_007495</name>
</gene>
<evidence type="ECO:0000313" key="3">
    <source>
        <dbReference type="Proteomes" id="UP000030512"/>
    </source>
</evidence>
<dbReference type="STRING" id="1538553.JT25_007495"/>
<reference evidence="2 3" key="1">
    <citation type="journal article" date="2015" name="Environ. Microbiol.">
        <title>Methane oxidation coupled to nitrate reduction under hypoxia by the Gammaproteobacterium Methylomonas denitrificans, sp. nov. type strain FJG1.</title>
        <authorList>
            <person name="Kits K.D."/>
            <person name="Klotz M.G."/>
            <person name="Stein L.Y."/>
        </authorList>
    </citation>
    <scope>NUCLEOTIDE SEQUENCE [LARGE SCALE GENOMIC DNA]</scope>
    <source>
        <strain evidence="2 3">FJG1</strain>
    </source>
</reference>
<dbReference type="KEGG" id="mdn:JT25_007495"/>
<dbReference type="OrthoDB" id="5568817at2"/>
<dbReference type="Proteomes" id="UP000030512">
    <property type="component" value="Chromosome"/>
</dbReference>
<name>A0A126T2P6_9GAMM</name>
<sequence>MRKTLFLVIAMLASGTAAAATDHYLLRDGNHVQHLKVTTLGKEINATVDVDFEPNPDETGKHACSATVSEEAKSVGENELVLKKHIEGEARSCSVKIKLTPNGAKLEQSDECTYFAAGICSFSSNGKELVKIK</sequence>
<evidence type="ECO:0000256" key="1">
    <source>
        <dbReference type="SAM" id="SignalP"/>
    </source>
</evidence>